<feature type="non-terminal residue" evidence="14">
    <location>
        <position position="575"/>
    </location>
</feature>
<keyword evidence="6 11" id="KW-0255">Endonuclease</keyword>
<feature type="compositionally biased region" description="Low complexity" evidence="12">
    <location>
        <begin position="112"/>
        <end position="129"/>
    </location>
</feature>
<accession>A0A1B6KIA0</accession>
<dbReference type="EMBL" id="GEBQ01029083">
    <property type="protein sequence ID" value="JAT10894.1"/>
    <property type="molecule type" value="Transcribed_RNA"/>
</dbReference>
<proteinExistence type="inferred from homology"/>
<comment type="similarity">
    <text evidence="2 11">Belongs to the ANKZF1/VMS1 family.</text>
</comment>
<keyword evidence="7 11" id="KW-0378">Hydrolase</keyword>
<dbReference type="InterPro" id="IPR013087">
    <property type="entry name" value="Znf_C2H2_type"/>
</dbReference>
<dbReference type="GO" id="GO:0003676">
    <property type="term" value="F:nucleic acid binding"/>
    <property type="evidence" value="ECO:0007669"/>
    <property type="project" value="InterPro"/>
</dbReference>
<dbReference type="GO" id="GO:0008270">
    <property type="term" value="F:zinc ion binding"/>
    <property type="evidence" value="ECO:0007669"/>
    <property type="project" value="InterPro"/>
</dbReference>
<feature type="region of interest" description="Disordered" evidence="12">
    <location>
        <begin position="225"/>
        <end position="245"/>
    </location>
</feature>
<feature type="domain" description="VLRF1" evidence="13">
    <location>
        <begin position="188"/>
        <end position="330"/>
    </location>
</feature>
<organism evidence="14">
    <name type="scientific">Graphocephala atropunctata</name>
    <dbReference type="NCBI Taxonomy" id="36148"/>
    <lineage>
        <taxon>Eukaryota</taxon>
        <taxon>Metazoa</taxon>
        <taxon>Ecdysozoa</taxon>
        <taxon>Arthropoda</taxon>
        <taxon>Hexapoda</taxon>
        <taxon>Insecta</taxon>
        <taxon>Pterygota</taxon>
        <taxon>Neoptera</taxon>
        <taxon>Paraneoptera</taxon>
        <taxon>Hemiptera</taxon>
        <taxon>Auchenorrhyncha</taxon>
        <taxon>Membracoidea</taxon>
        <taxon>Cicadellidae</taxon>
        <taxon>Cicadellinae</taxon>
        <taxon>Cicadellini</taxon>
        <taxon>Graphocephala</taxon>
    </lineage>
</organism>
<evidence type="ECO:0000256" key="6">
    <source>
        <dbReference type="ARBA" id="ARBA00022759"/>
    </source>
</evidence>
<dbReference type="GO" id="GO:0036503">
    <property type="term" value="P:ERAD pathway"/>
    <property type="evidence" value="ECO:0007669"/>
    <property type="project" value="TreeGrafter"/>
</dbReference>
<feature type="compositionally biased region" description="Basic residues" evidence="12">
    <location>
        <begin position="428"/>
        <end position="437"/>
    </location>
</feature>
<evidence type="ECO:0000256" key="11">
    <source>
        <dbReference type="PROSITE-ProRule" id="PRU01389"/>
    </source>
</evidence>
<evidence type="ECO:0000256" key="1">
    <source>
        <dbReference type="ARBA" id="ARBA00004496"/>
    </source>
</evidence>
<evidence type="ECO:0000256" key="12">
    <source>
        <dbReference type="SAM" id="MobiDB-lite"/>
    </source>
</evidence>
<comment type="domain">
    <text evidence="11">The VLRF1 domain mediates binding to the 60S ribosomal subunit.</text>
</comment>
<feature type="repeat" description="ANK" evidence="10">
    <location>
        <begin position="494"/>
        <end position="526"/>
    </location>
</feature>
<keyword evidence="3 11" id="KW-0963">Cytoplasm</keyword>
<evidence type="ECO:0000256" key="5">
    <source>
        <dbReference type="ARBA" id="ARBA00022737"/>
    </source>
</evidence>
<dbReference type="PROSITE" id="PS50088">
    <property type="entry name" value="ANK_REPEAT"/>
    <property type="match status" value="1"/>
</dbReference>
<dbReference type="PANTHER" id="PTHR16036:SF2">
    <property type="entry name" value="TRNA ENDONUCLEASE ANKZF1"/>
    <property type="match status" value="1"/>
</dbReference>
<evidence type="ECO:0000256" key="3">
    <source>
        <dbReference type="ARBA" id="ARBA00022490"/>
    </source>
</evidence>
<keyword evidence="9" id="KW-0175">Coiled coil</keyword>
<evidence type="ECO:0000256" key="9">
    <source>
        <dbReference type="ARBA" id="ARBA00023054"/>
    </source>
</evidence>
<evidence type="ECO:0000256" key="2">
    <source>
        <dbReference type="ARBA" id="ARBA00009262"/>
    </source>
</evidence>
<dbReference type="InterPro" id="IPR002110">
    <property type="entry name" value="Ankyrin_rpt"/>
</dbReference>
<dbReference type="GO" id="GO:0005737">
    <property type="term" value="C:cytoplasm"/>
    <property type="evidence" value="ECO:0007669"/>
    <property type="project" value="UniProtKB-SubCell"/>
</dbReference>
<keyword evidence="4 11" id="KW-0540">Nuclease</keyword>
<dbReference type="InterPro" id="IPR003604">
    <property type="entry name" value="Matrin/U1-like-C_Znf_C2H2"/>
</dbReference>
<evidence type="ECO:0000259" key="13">
    <source>
        <dbReference type="PROSITE" id="PS52044"/>
    </source>
</evidence>
<dbReference type="PROSITE" id="PS50297">
    <property type="entry name" value="ANK_REP_REGION"/>
    <property type="match status" value="1"/>
</dbReference>
<dbReference type="GO" id="GO:0004519">
    <property type="term" value="F:endonuclease activity"/>
    <property type="evidence" value="ECO:0007669"/>
    <property type="project" value="UniProtKB-KW"/>
</dbReference>
<evidence type="ECO:0000313" key="14">
    <source>
        <dbReference type="EMBL" id="JAT10894.1"/>
    </source>
</evidence>
<dbReference type="PROSITE" id="PS00028">
    <property type="entry name" value="ZINC_FINGER_C2H2_1"/>
    <property type="match status" value="1"/>
</dbReference>
<dbReference type="InterPro" id="IPR036236">
    <property type="entry name" value="Znf_C2H2_sf"/>
</dbReference>
<evidence type="ECO:0000256" key="8">
    <source>
        <dbReference type="ARBA" id="ARBA00023043"/>
    </source>
</evidence>
<dbReference type="GO" id="GO:0016787">
    <property type="term" value="F:hydrolase activity"/>
    <property type="evidence" value="ECO:0007669"/>
    <property type="project" value="UniProtKB-KW"/>
</dbReference>
<dbReference type="AlphaFoldDB" id="A0A1B6KIA0"/>
<feature type="region of interest" description="Disordered" evidence="12">
    <location>
        <begin position="353"/>
        <end position="379"/>
    </location>
</feature>
<dbReference type="Gene3D" id="1.25.40.20">
    <property type="entry name" value="Ankyrin repeat-containing domain"/>
    <property type="match status" value="1"/>
</dbReference>
<dbReference type="SUPFAM" id="SSF57667">
    <property type="entry name" value="beta-beta-alpha zinc fingers"/>
    <property type="match status" value="1"/>
</dbReference>
<dbReference type="PANTHER" id="PTHR16036">
    <property type="entry name" value="ANKYRIN REPEAT AND ZINC FINGER DOMAIN-CONTAINING PROTEIN 1"/>
    <property type="match status" value="1"/>
</dbReference>
<sequence>MATETKSVNITCSIFDEEMFNKVTNDIQVSQYMNMKQILPPANEDVSQLIQDLNVSDRLFCSFCNVSFPDQVHQRRHYKEDWHRYNLKQQLANRKLVSEEKFYQIAENDDMSSISGSESESESESSSAMETEELTDQRVSHLLARRAKILFENQEGHMVSLYQCLLQNKKSEPASRHELVSMTKNLPIMKNWLIIMLGGGHMAAAVFNGTEVVRHKTFHSYTVRAKQGGSQGARDNTGKHAKSAGASLRRYNEQTLTQHVQDILSAWAAEVAACQLIFYRAVGPFNRSMLFGGKSPPLNKGDPRLRTIPFPTRRATFSEVQRVHGMLATATVYETCDVFKSCLVSPRRWRKDEGEGGALLEKPASPRRSIDRAKSRPSPDRALPDFVYALAAIETSDSETDNELSMFHNEQEISFSNALQEYEDTVPKKVKKRKKKKEQPPEKELSMEVRSFRRKVATACEAGDKTLLVLSLQQEGSVISDGEVTEALNQLTPDGLTLLQLAAQRSWKDIVWILLENGADPSVKDKRAMTAYDFAPDKETRNTFRRFMGDFPDKYDYARSHIPSALTSESEQLQA</sequence>
<gene>
    <name evidence="14" type="ORF">g.22374</name>
</gene>
<evidence type="ECO:0000256" key="10">
    <source>
        <dbReference type="PROSITE-ProRule" id="PRU00023"/>
    </source>
</evidence>
<keyword evidence="5" id="KW-0677">Repeat</keyword>
<dbReference type="SUPFAM" id="SSF48403">
    <property type="entry name" value="Ankyrin repeat"/>
    <property type="match status" value="1"/>
</dbReference>
<protein>
    <recommendedName>
        <fullName evidence="13">VLRF1 domain-containing protein</fullName>
    </recommendedName>
</protein>
<dbReference type="InterPro" id="IPR041175">
    <property type="entry name" value="VLRF1/Vms1"/>
</dbReference>
<feature type="compositionally biased region" description="Basic and acidic residues" evidence="12">
    <location>
        <begin position="368"/>
        <end position="379"/>
    </location>
</feature>
<feature type="region of interest" description="Disordered" evidence="12">
    <location>
        <begin position="426"/>
        <end position="445"/>
    </location>
</feature>
<dbReference type="PROSITE" id="PS52044">
    <property type="entry name" value="VLRF1"/>
    <property type="match status" value="1"/>
</dbReference>
<keyword evidence="8 10" id="KW-0040">ANK repeat</keyword>
<evidence type="ECO:0000256" key="7">
    <source>
        <dbReference type="ARBA" id="ARBA00022801"/>
    </source>
</evidence>
<feature type="region of interest" description="Disordered" evidence="12">
    <location>
        <begin position="110"/>
        <end position="135"/>
    </location>
</feature>
<name>A0A1B6KIA0_9HEMI</name>
<evidence type="ECO:0000256" key="4">
    <source>
        <dbReference type="ARBA" id="ARBA00022722"/>
    </source>
</evidence>
<dbReference type="Pfam" id="PF00023">
    <property type="entry name" value="Ank"/>
    <property type="match status" value="1"/>
</dbReference>
<dbReference type="InterPro" id="IPR036770">
    <property type="entry name" value="Ankyrin_rpt-contain_sf"/>
</dbReference>
<comment type="subcellular location">
    <subcellularLocation>
        <location evidence="1">Cytoplasm</location>
    </subcellularLocation>
</comment>
<dbReference type="InterPro" id="IPR047139">
    <property type="entry name" value="ANKZ1/VMS1"/>
</dbReference>
<reference evidence="14" key="1">
    <citation type="submission" date="2015-11" db="EMBL/GenBank/DDBJ databases">
        <title>De novo transcriptome assembly of four potential Pierce s Disease insect vectors from Arizona vineyards.</title>
        <authorList>
            <person name="Tassone E.E."/>
        </authorList>
    </citation>
    <scope>NUCLEOTIDE SEQUENCE</scope>
</reference>
<feature type="active site" evidence="11">
    <location>
        <position position="231"/>
    </location>
</feature>
<dbReference type="Pfam" id="PF18826">
    <property type="entry name" value="bVLRF1"/>
    <property type="match status" value="1"/>
</dbReference>
<dbReference type="SMART" id="SM00451">
    <property type="entry name" value="ZnF_U1"/>
    <property type="match status" value="1"/>
</dbReference>